<feature type="region of interest" description="Disordered" evidence="1">
    <location>
        <begin position="1"/>
        <end position="41"/>
    </location>
</feature>
<protein>
    <recommendedName>
        <fullName evidence="4">Reverse transcriptase domain-containing protein</fullName>
    </recommendedName>
</protein>
<keyword evidence="3" id="KW-1185">Reference proteome</keyword>
<proteinExistence type="predicted"/>
<dbReference type="InterPro" id="IPR036875">
    <property type="entry name" value="Znf_CCHC_sf"/>
</dbReference>
<organism evidence="2 3">
    <name type="scientific">Xanthoceras sorbifolium</name>
    <dbReference type="NCBI Taxonomy" id="99658"/>
    <lineage>
        <taxon>Eukaryota</taxon>
        <taxon>Viridiplantae</taxon>
        <taxon>Streptophyta</taxon>
        <taxon>Embryophyta</taxon>
        <taxon>Tracheophyta</taxon>
        <taxon>Spermatophyta</taxon>
        <taxon>Magnoliopsida</taxon>
        <taxon>eudicotyledons</taxon>
        <taxon>Gunneridae</taxon>
        <taxon>Pentapetalae</taxon>
        <taxon>rosids</taxon>
        <taxon>malvids</taxon>
        <taxon>Sapindales</taxon>
        <taxon>Sapindaceae</taxon>
        <taxon>Xanthoceroideae</taxon>
        <taxon>Xanthoceras</taxon>
    </lineage>
</organism>
<dbReference type="SUPFAM" id="SSF57756">
    <property type="entry name" value="Retrovirus zinc finger-like domains"/>
    <property type="match status" value="1"/>
</dbReference>
<gene>
    <name evidence="2" type="ORF">JRO89_XS15G0008000</name>
</gene>
<sequence length="321" mass="36263">MRAKQNPFQNLNPETGGDNDGEEEISQPQRRQRVHETEDRAGDRVEDIRRWEYGMRTTVPEFHGSIQPEEFLEWMGIVEEILEFKRVPGREKVALMATRLRGRAEAWCGLRTQILDMINLFDPVTVTEAHQRALQLEKTLSRKSTSGQFVNFGRVPSSRNRASSTSENTENSTISGQQNPTNTAQTPRATTSGFRCFGYGETGHRLSECPWPAKKVLFNDPTEFNEEDVEIGEEPQLGKVAIEELVDGDTGTMLMINPNAYRLKLPTHIHTHDVFNIKHLIPFRGDSSDDEAVGKSRSNFLQPGENDAAAIDDMALEFMEG</sequence>
<feature type="compositionally biased region" description="Polar residues" evidence="1">
    <location>
        <begin position="1"/>
        <end position="13"/>
    </location>
</feature>
<dbReference type="Proteomes" id="UP000827721">
    <property type="component" value="Unassembled WGS sequence"/>
</dbReference>
<comment type="caution">
    <text evidence="2">The sequence shown here is derived from an EMBL/GenBank/DDBJ whole genome shotgun (WGS) entry which is preliminary data.</text>
</comment>
<reference evidence="2 3" key="1">
    <citation type="submission" date="2021-02" db="EMBL/GenBank/DDBJ databases">
        <title>Plant Genome Project.</title>
        <authorList>
            <person name="Zhang R.-G."/>
        </authorList>
    </citation>
    <scope>NUCLEOTIDE SEQUENCE [LARGE SCALE GENOMIC DNA]</scope>
    <source>
        <tissue evidence="2">Leaves</tissue>
    </source>
</reference>
<evidence type="ECO:0000313" key="2">
    <source>
        <dbReference type="EMBL" id="KAH7543730.1"/>
    </source>
</evidence>
<name>A0ABQ8H0K2_9ROSI</name>
<feature type="compositionally biased region" description="Polar residues" evidence="1">
    <location>
        <begin position="174"/>
        <end position="190"/>
    </location>
</feature>
<evidence type="ECO:0008006" key="4">
    <source>
        <dbReference type="Google" id="ProtNLM"/>
    </source>
</evidence>
<dbReference type="EMBL" id="JAFEMO010000015">
    <property type="protein sequence ID" value="KAH7543730.1"/>
    <property type="molecule type" value="Genomic_DNA"/>
</dbReference>
<evidence type="ECO:0000256" key="1">
    <source>
        <dbReference type="SAM" id="MobiDB-lite"/>
    </source>
</evidence>
<evidence type="ECO:0000313" key="3">
    <source>
        <dbReference type="Proteomes" id="UP000827721"/>
    </source>
</evidence>
<feature type="compositionally biased region" description="Low complexity" evidence="1">
    <location>
        <begin position="163"/>
        <end position="173"/>
    </location>
</feature>
<feature type="region of interest" description="Disordered" evidence="1">
    <location>
        <begin position="147"/>
        <end position="190"/>
    </location>
</feature>
<accession>A0ABQ8H0K2</accession>